<feature type="transmembrane region" description="Helical" evidence="1">
    <location>
        <begin position="47"/>
        <end position="69"/>
    </location>
</feature>
<dbReference type="STRING" id="762903.Pedsa_1290"/>
<keyword evidence="1" id="KW-1133">Transmembrane helix</keyword>
<dbReference type="AlphaFoldDB" id="F0SDW1"/>
<feature type="transmembrane region" description="Helical" evidence="1">
    <location>
        <begin position="117"/>
        <end position="136"/>
    </location>
</feature>
<keyword evidence="1" id="KW-0812">Transmembrane</keyword>
<feature type="transmembrane region" description="Helical" evidence="1">
    <location>
        <begin position="6"/>
        <end position="26"/>
    </location>
</feature>
<proteinExistence type="predicted"/>
<keyword evidence="1" id="KW-0472">Membrane</keyword>
<reference evidence="2 3" key="1">
    <citation type="journal article" date="2011" name="Stand. Genomic Sci.">
        <title>Complete genome sequence of the gliding, heparinolytic Pedobacter saltans type strain (113).</title>
        <authorList>
            <person name="Liolios K."/>
            <person name="Sikorski J."/>
            <person name="Lu M."/>
            <person name="Nolan M."/>
            <person name="Lapidus A."/>
            <person name="Lucas S."/>
            <person name="Hammon N."/>
            <person name="Deshpande S."/>
            <person name="Cheng J.F."/>
            <person name="Tapia R."/>
            <person name="Han C."/>
            <person name="Goodwin L."/>
            <person name="Pitluck S."/>
            <person name="Huntemann M."/>
            <person name="Ivanova N."/>
            <person name="Pagani I."/>
            <person name="Mavromatis K."/>
            <person name="Ovchinikova G."/>
            <person name="Pati A."/>
            <person name="Chen A."/>
            <person name="Palaniappan K."/>
            <person name="Land M."/>
            <person name="Hauser L."/>
            <person name="Brambilla E.M."/>
            <person name="Kotsyurbenko O."/>
            <person name="Rohde M."/>
            <person name="Tindall B.J."/>
            <person name="Abt B."/>
            <person name="Goker M."/>
            <person name="Detter J.C."/>
            <person name="Woyke T."/>
            <person name="Bristow J."/>
            <person name="Eisen J.A."/>
            <person name="Markowitz V."/>
            <person name="Hugenholtz P."/>
            <person name="Klenk H.P."/>
            <person name="Kyrpides N.C."/>
        </authorList>
    </citation>
    <scope>NUCLEOTIDE SEQUENCE [LARGE SCALE GENOMIC DNA]</scope>
    <source>
        <strain evidence="3">ATCC 51119 / DSM 12145 / JCM 21818 / LMG 10337 / NBRC 100064 / NCIMB 13643</strain>
    </source>
</reference>
<dbReference type="eggNOG" id="ENOG5033EH8">
    <property type="taxonomic scope" value="Bacteria"/>
</dbReference>
<name>F0SDW1_PSESL</name>
<protein>
    <submittedName>
        <fullName evidence="2">Uncharacterized protein</fullName>
    </submittedName>
</protein>
<evidence type="ECO:0000256" key="1">
    <source>
        <dbReference type="SAM" id="Phobius"/>
    </source>
</evidence>
<accession>F0SDW1</accession>
<dbReference type="KEGG" id="psn:Pedsa_1290"/>
<gene>
    <name evidence="2" type="ordered locus">Pedsa_1290</name>
</gene>
<dbReference type="Proteomes" id="UP000000310">
    <property type="component" value="Chromosome"/>
</dbReference>
<reference evidence="3" key="2">
    <citation type="submission" date="2011-02" db="EMBL/GenBank/DDBJ databases">
        <title>The complete genome of Pedobacter saltans DSM 12145.</title>
        <authorList>
            <consortium name="US DOE Joint Genome Institute (JGI-PGF)"/>
            <person name="Lucas S."/>
            <person name="Copeland A."/>
            <person name="Lapidus A."/>
            <person name="Bruce D."/>
            <person name="Goodwin L."/>
            <person name="Pitluck S."/>
            <person name="Kyrpides N."/>
            <person name="Mavromatis K."/>
            <person name="Pagani I."/>
            <person name="Ivanova N."/>
            <person name="Ovchinnikova G."/>
            <person name="Lu M."/>
            <person name="Detter J.C."/>
            <person name="Han C."/>
            <person name="Land M."/>
            <person name="Hauser L."/>
            <person name="Markowitz V."/>
            <person name="Cheng J.-F."/>
            <person name="Hugenholtz P."/>
            <person name="Woyke T."/>
            <person name="Wu D."/>
            <person name="Tindall B."/>
            <person name="Pomrenke H.G."/>
            <person name="Brambilla E."/>
            <person name="Klenk H.-P."/>
            <person name="Eisen J.A."/>
        </authorList>
    </citation>
    <scope>NUCLEOTIDE SEQUENCE [LARGE SCALE GENOMIC DNA]</scope>
    <source>
        <strain evidence="3">ATCC 51119 / DSM 12145 / JCM 21818 / LMG 10337 / NBRC 100064 / NCIMB 13643</strain>
    </source>
</reference>
<evidence type="ECO:0000313" key="2">
    <source>
        <dbReference type="EMBL" id="ADY51857.1"/>
    </source>
</evidence>
<evidence type="ECO:0000313" key="3">
    <source>
        <dbReference type="Proteomes" id="UP000000310"/>
    </source>
</evidence>
<feature type="transmembrane region" description="Helical" evidence="1">
    <location>
        <begin position="75"/>
        <end position="96"/>
    </location>
</feature>
<organism evidence="2 3">
    <name type="scientific">Pseudopedobacter saltans (strain ATCC 51119 / DSM 12145 / JCM 21818 / CCUG 39354 / LMG 10337 / NBRC 100064 / NCIMB 13643)</name>
    <name type="common">Pedobacter saltans</name>
    <dbReference type="NCBI Taxonomy" id="762903"/>
    <lineage>
        <taxon>Bacteria</taxon>
        <taxon>Pseudomonadati</taxon>
        <taxon>Bacteroidota</taxon>
        <taxon>Sphingobacteriia</taxon>
        <taxon>Sphingobacteriales</taxon>
        <taxon>Sphingobacteriaceae</taxon>
        <taxon>Pseudopedobacter</taxon>
    </lineage>
</organism>
<sequence length="142" mass="16645">MLSIIQKAIYFAGFAQIILVFGSLLIPRILQWTVELDKVQTLIKQMFWTYAAYILVINLCFGILSILAFEDLTNGSFLACIVCGFIAIYWISRVAIQFFYFDRTAFPPGIWNKLGEIVFVLLFFFLATVYSWAFYYNYQHFY</sequence>
<dbReference type="EMBL" id="CP002545">
    <property type="protein sequence ID" value="ADY51857.1"/>
    <property type="molecule type" value="Genomic_DNA"/>
</dbReference>
<dbReference type="OrthoDB" id="2678466at2"/>
<dbReference type="HOGENOM" id="CLU_154392_0_0_10"/>
<dbReference type="RefSeq" id="WP_013632356.1">
    <property type="nucleotide sequence ID" value="NC_015177.1"/>
</dbReference>
<keyword evidence="3" id="KW-1185">Reference proteome</keyword>